<organism evidence="1 2">
    <name type="scientific">Laccaria amethystina LaAM-08-1</name>
    <dbReference type="NCBI Taxonomy" id="1095629"/>
    <lineage>
        <taxon>Eukaryota</taxon>
        <taxon>Fungi</taxon>
        <taxon>Dikarya</taxon>
        <taxon>Basidiomycota</taxon>
        <taxon>Agaricomycotina</taxon>
        <taxon>Agaricomycetes</taxon>
        <taxon>Agaricomycetidae</taxon>
        <taxon>Agaricales</taxon>
        <taxon>Agaricineae</taxon>
        <taxon>Hydnangiaceae</taxon>
        <taxon>Laccaria</taxon>
    </lineage>
</organism>
<proteinExistence type="predicted"/>
<reference evidence="1 2" key="1">
    <citation type="submission" date="2014-04" db="EMBL/GenBank/DDBJ databases">
        <authorList>
            <consortium name="DOE Joint Genome Institute"/>
            <person name="Kuo A."/>
            <person name="Kohler A."/>
            <person name="Nagy L.G."/>
            <person name="Floudas D."/>
            <person name="Copeland A."/>
            <person name="Barry K.W."/>
            <person name="Cichocki N."/>
            <person name="Veneault-Fourrey C."/>
            <person name="LaButti K."/>
            <person name="Lindquist E.A."/>
            <person name="Lipzen A."/>
            <person name="Lundell T."/>
            <person name="Morin E."/>
            <person name="Murat C."/>
            <person name="Sun H."/>
            <person name="Tunlid A."/>
            <person name="Henrissat B."/>
            <person name="Grigoriev I.V."/>
            <person name="Hibbett D.S."/>
            <person name="Martin F."/>
            <person name="Nordberg H.P."/>
            <person name="Cantor M.N."/>
            <person name="Hua S.X."/>
        </authorList>
    </citation>
    <scope>NUCLEOTIDE SEQUENCE [LARGE SCALE GENOMIC DNA]</scope>
    <source>
        <strain evidence="1 2">LaAM-08-1</strain>
    </source>
</reference>
<reference evidence="2" key="2">
    <citation type="submission" date="2015-01" db="EMBL/GenBank/DDBJ databases">
        <title>Evolutionary Origins and Diversification of the Mycorrhizal Mutualists.</title>
        <authorList>
            <consortium name="DOE Joint Genome Institute"/>
            <consortium name="Mycorrhizal Genomics Consortium"/>
            <person name="Kohler A."/>
            <person name="Kuo A."/>
            <person name="Nagy L.G."/>
            <person name="Floudas D."/>
            <person name="Copeland A."/>
            <person name="Barry K.W."/>
            <person name="Cichocki N."/>
            <person name="Veneault-Fourrey C."/>
            <person name="LaButti K."/>
            <person name="Lindquist E.A."/>
            <person name="Lipzen A."/>
            <person name="Lundell T."/>
            <person name="Morin E."/>
            <person name="Murat C."/>
            <person name="Riley R."/>
            <person name="Ohm R."/>
            <person name="Sun H."/>
            <person name="Tunlid A."/>
            <person name="Henrissat B."/>
            <person name="Grigoriev I.V."/>
            <person name="Hibbett D.S."/>
            <person name="Martin F."/>
        </authorList>
    </citation>
    <scope>NUCLEOTIDE SEQUENCE [LARGE SCALE GENOMIC DNA]</scope>
    <source>
        <strain evidence="2">LaAM-08-1</strain>
    </source>
</reference>
<dbReference type="Proteomes" id="UP000054477">
    <property type="component" value="Unassembled WGS sequence"/>
</dbReference>
<keyword evidence="2" id="KW-1185">Reference proteome</keyword>
<dbReference type="AlphaFoldDB" id="A0A0C9WH53"/>
<dbReference type="EMBL" id="KN839146">
    <property type="protein sequence ID" value="KIJ90594.1"/>
    <property type="molecule type" value="Genomic_DNA"/>
</dbReference>
<protein>
    <submittedName>
        <fullName evidence="1">Uncharacterized protein</fullName>
    </submittedName>
</protein>
<dbReference type="HOGENOM" id="CLU_2794349_0_0_1"/>
<name>A0A0C9WH53_9AGAR</name>
<gene>
    <name evidence="1" type="ORF">K443DRAFT_15081</name>
</gene>
<accession>A0A0C9WH53</accession>
<evidence type="ECO:0000313" key="2">
    <source>
        <dbReference type="Proteomes" id="UP000054477"/>
    </source>
</evidence>
<sequence>MGVQSTCDPLLRTGLENHVSFLESLEVIKKGVHLTLLELSINSEGIKVRDDAESPPPTRENAIIRLSI</sequence>
<dbReference type="OrthoDB" id="3541472at2759"/>
<evidence type="ECO:0000313" key="1">
    <source>
        <dbReference type="EMBL" id="KIJ90594.1"/>
    </source>
</evidence>